<organism evidence="7 8">
    <name type="scientific">Coccomyxa subellipsoidea (strain C-169)</name>
    <name type="common">Green microalga</name>
    <dbReference type="NCBI Taxonomy" id="574566"/>
    <lineage>
        <taxon>Eukaryota</taxon>
        <taxon>Viridiplantae</taxon>
        <taxon>Chlorophyta</taxon>
        <taxon>core chlorophytes</taxon>
        <taxon>Trebouxiophyceae</taxon>
        <taxon>Trebouxiophyceae incertae sedis</taxon>
        <taxon>Coccomyxaceae</taxon>
        <taxon>Coccomyxa</taxon>
        <taxon>Coccomyxa subellipsoidea</taxon>
    </lineage>
</organism>
<feature type="domain" description="Zinc finger PHD-type" evidence="6">
    <location>
        <begin position="145"/>
        <end position="200"/>
    </location>
</feature>
<dbReference type="CDD" id="cd15566">
    <property type="entry name" value="PHD3_NSD"/>
    <property type="match status" value="1"/>
</dbReference>
<dbReference type="GeneID" id="17044907"/>
<dbReference type="KEGG" id="csl:COCSUDRAFT_59402"/>
<evidence type="ECO:0000313" key="7">
    <source>
        <dbReference type="EMBL" id="EIE26898.1"/>
    </source>
</evidence>
<feature type="region of interest" description="Disordered" evidence="5">
    <location>
        <begin position="33"/>
        <end position="69"/>
    </location>
</feature>
<dbReference type="Pfam" id="PF23004">
    <property type="entry name" value="PHDvar_NSD"/>
    <property type="match status" value="1"/>
</dbReference>
<gene>
    <name evidence="7" type="ORF">COCSUDRAFT_59402</name>
</gene>
<evidence type="ECO:0000256" key="5">
    <source>
        <dbReference type="SAM" id="MobiDB-lite"/>
    </source>
</evidence>
<dbReference type="InterPro" id="IPR055197">
    <property type="entry name" value="PHDvar_NSD"/>
</dbReference>
<feature type="compositionally biased region" description="Low complexity" evidence="5">
    <location>
        <begin position="368"/>
        <end position="391"/>
    </location>
</feature>
<accession>I0Z8C9</accession>
<feature type="region of interest" description="Disordered" evidence="5">
    <location>
        <begin position="304"/>
        <end position="393"/>
    </location>
</feature>
<dbReference type="STRING" id="574566.I0Z8C9"/>
<feature type="domain" description="Zinc finger PHD-type" evidence="6">
    <location>
        <begin position="240"/>
        <end position="286"/>
    </location>
</feature>
<dbReference type="EMBL" id="AGSI01000002">
    <property type="protein sequence ID" value="EIE26898.1"/>
    <property type="molecule type" value="Genomic_DNA"/>
</dbReference>
<feature type="region of interest" description="Disordered" evidence="5">
    <location>
        <begin position="89"/>
        <end position="118"/>
    </location>
</feature>
<keyword evidence="2" id="KW-0677">Repeat</keyword>
<dbReference type="InterPro" id="IPR011011">
    <property type="entry name" value="Znf_FYVE_PHD"/>
</dbReference>
<dbReference type="AlphaFoldDB" id="I0Z8C9"/>
<dbReference type="eggNOG" id="KOG1081">
    <property type="taxonomic scope" value="Eukaryota"/>
</dbReference>
<evidence type="ECO:0000256" key="3">
    <source>
        <dbReference type="ARBA" id="ARBA00022771"/>
    </source>
</evidence>
<dbReference type="SMART" id="SM00249">
    <property type="entry name" value="PHD"/>
    <property type="match status" value="2"/>
</dbReference>
<dbReference type="InterPro" id="IPR001965">
    <property type="entry name" value="Znf_PHD"/>
</dbReference>
<sequence>MIMRSGCLEAMGRIQQEEAVWVPPLDIDDVAAESHEESALHPGKWSFSACEDEPDEKEGRRRSKRQRQPWRQVLPGEIQAEQLMYAHLRDAPRRPRRKRASLQELAGGNAEEEGYDVPVETDSGLPLTMHRPSQGRLKTDWNAFFCGCCGDGGELLECDGMCLRSFHQNCLAPSERPNPENPPETPCILPCKMGSCGWYFHNACLNGLRDSGLLKIHREDPGVAAGGEDGQRVFTCPAHFCHVCGNSGAGRHTLQCWRCPTAYHATCVPAGVQKLNPKNVLCENCIQVPDACCGTVAARTVTPVRTPPKQRELRPFNRAAAASDRQWNQLDLREEGGSAVRSMGASQSRNEGTSSNGGNLPQTPPQPQRRMQLQPRTATQATAAGRQSATGPLERAAHEAKMMKDAAAEEALGCIGRIVPLEGKAQSKDLVGKTVFTFGARTGDGGFCVPCGCIKFHSQLVVHPSGRITVGFCNELARERYPVTIIHAEGDPTTLTDMQPVPLRHQDVLSIADANFERVGIVEALAGRNALALP</sequence>
<dbReference type="GO" id="GO:0008270">
    <property type="term" value="F:zinc ion binding"/>
    <property type="evidence" value="ECO:0007669"/>
    <property type="project" value="UniProtKB-KW"/>
</dbReference>
<dbReference type="GO" id="GO:0006338">
    <property type="term" value="P:chromatin remodeling"/>
    <property type="evidence" value="ECO:0007669"/>
    <property type="project" value="UniProtKB-ARBA"/>
</dbReference>
<evidence type="ECO:0000256" key="4">
    <source>
        <dbReference type="ARBA" id="ARBA00022833"/>
    </source>
</evidence>
<keyword evidence="8" id="KW-1185">Reference proteome</keyword>
<keyword evidence="1" id="KW-0479">Metal-binding</keyword>
<comment type="caution">
    <text evidence="7">The sequence shown here is derived from an EMBL/GenBank/DDBJ whole genome shotgun (WGS) entry which is preliminary data.</text>
</comment>
<name>I0Z8C9_COCSC</name>
<evidence type="ECO:0000256" key="1">
    <source>
        <dbReference type="ARBA" id="ARBA00022723"/>
    </source>
</evidence>
<dbReference type="SUPFAM" id="SSF57903">
    <property type="entry name" value="FYVE/PHD zinc finger"/>
    <property type="match status" value="2"/>
</dbReference>
<evidence type="ECO:0000256" key="2">
    <source>
        <dbReference type="ARBA" id="ARBA00022737"/>
    </source>
</evidence>
<dbReference type="RefSeq" id="XP_005651442.1">
    <property type="nucleotide sequence ID" value="XM_005651385.1"/>
</dbReference>
<evidence type="ECO:0000313" key="8">
    <source>
        <dbReference type="Proteomes" id="UP000007264"/>
    </source>
</evidence>
<keyword evidence="3" id="KW-0863">Zinc-finger</keyword>
<reference evidence="7 8" key="1">
    <citation type="journal article" date="2012" name="Genome Biol.">
        <title>The genome of the polar eukaryotic microalga coccomyxa subellipsoidea reveals traits of cold adaptation.</title>
        <authorList>
            <person name="Blanc G."/>
            <person name="Agarkova I."/>
            <person name="Grimwood J."/>
            <person name="Kuo A."/>
            <person name="Brueggeman A."/>
            <person name="Dunigan D."/>
            <person name="Gurnon J."/>
            <person name="Ladunga I."/>
            <person name="Lindquist E."/>
            <person name="Lucas S."/>
            <person name="Pangilinan J."/>
            <person name="Proschold T."/>
            <person name="Salamov A."/>
            <person name="Schmutz J."/>
            <person name="Weeks D."/>
            <person name="Yamada T."/>
            <person name="Claverie J.M."/>
            <person name="Grigoriev I."/>
            <person name="Van Etten J."/>
            <person name="Lomsadze A."/>
            <person name="Borodovsky M."/>
        </authorList>
    </citation>
    <scope>NUCLEOTIDE SEQUENCE [LARGE SCALE GENOMIC DNA]</scope>
    <source>
        <strain evidence="7 8">C-169</strain>
    </source>
</reference>
<evidence type="ECO:0000259" key="6">
    <source>
        <dbReference type="SMART" id="SM00249"/>
    </source>
</evidence>
<dbReference type="Gene3D" id="3.30.40.10">
    <property type="entry name" value="Zinc/RING finger domain, C3HC4 (zinc finger)"/>
    <property type="match status" value="2"/>
</dbReference>
<dbReference type="InterPro" id="IPR013083">
    <property type="entry name" value="Znf_RING/FYVE/PHD"/>
</dbReference>
<keyword evidence="4" id="KW-0862">Zinc</keyword>
<proteinExistence type="predicted"/>
<dbReference type="OrthoDB" id="567945at2759"/>
<dbReference type="PANTHER" id="PTHR46235:SF3">
    <property type="entry name" value="PHD FINGER-CONTAINING PROTEIN DDB_G0268158"/>
    <property type="match status" value="1"/>
</dbReference>
<protein>
    <recommendedName>
        <fullName evidence="6">Zinc finger PHD-type domain-containing protein</fullName>
    </recommendedName>
</protein>
<dbReference type="Proteomes" id="UP000007264">
    <property type="component" value="Unassembled WGS sequence"/>
</dbReference>
<feature type="compositionally biased region" description="Polar residues" evidence="5">
    <location>
        <begin position="344"/>
        <end position="359"/>
    </location>
</feature>
<dbReference type="PANTHER" id="PTHR46235">
    <property type="entry name" value="PHD FINGER-CONTAINING PROTEIN DDB_G0268158"/>
    <property type="match status" value="1"/>
</dbReference>